<organism evidence="4">
    <name type="scientific">Oscillatoriales cyanobacterium SpSt-418</name>
    <dbReference type="NCBI Taxonomy" id="2282169"/>
    <lineage>
        <taxon>Bacteria</taxon>
        <taxon>Bacillati</taxon>
        <taxon>Cyanobacteriota</taxon>
        <taxon>Cyanophyceae</taxon>
        <taxon>Oscillatoriophycideae</taxon>
        <taxon>Oscillatoriales</taxon>
    </lineage>
</organism>
<dbReference type="InterPro" id="IPR001119">
    <property type="entry name" value="SLH_dom"/>
</dbReference>
<feature type="signal peptide" evidence="2">
    <location>
        <begin position="1"/>
        <end position="24"/>
    </location>
</feature>
<evidence type="ECO:0000313" key="4">
    <source>
        <dbReference type="EMBL" id="HFM96534.1"/>
    </source>
</evidence>
<evidence type="ECO:0000256" key="1">
    <source>
        <dbReference type="SAM" id="MobiDB-lite"/>
    </source>
</evidence>
<accession>A0A7C3PC59</accession>
<protein>
    <submittedName>
        <fullName evidence="4">S-layer homology domain-containing protein</fullName>
    </submittedName>
</protein>
<feature type="region of interest" description="Disordered" evidence="1">
    <location>
        <begin position="36"/>
        <end position="107"/>
    </location>
</feature>
<reference evidence="4" key="1">
    <citation type="journal article" date="2020" name="mSystems">
        <title>Genome- and Community-Level Interaction Insights into Carbon Utilization and Element Cycling Functions of Hydrothermarchaeota in Hydrothermal Sediment.</title>
        <authorList>
            <person name="Zhou Z."/>
            <person name="Liu Y."/>
            <person name="Xu W."/>
            <person name="Pan J."/>
            <person name="Luo Z.H."/>
            <person name="Li M."/>
        </authorList>
    </citation>
    <scope>NUCLEOTIDE SEQUENCE [LARGE SCALE GENOMIC DNA]</scope>
    <source>
        <strain evidence="4">SpSt-418</strain>
    </source>
</reference>
<feature type="domain" description="SLH" evidence="3">
    <location>
        <begin position="195"/>
        <end position="264"/>
    </location>
</feature>
<evidence type="ECO:0000256" key="2">
    <source>
        <dbReference type="SAM" id="SignalP"/>
    </source>
</evidence>
<sequence length="364" mass="38754">MRVFNASRSLWLLIALLVPLSSCANSPLGQSLQDSLAADPRLSQANSPSPGGSPTPTTPSTPTASPSIAPSPQTSSVDRIPSFSESTSVGASGNSAGQTDVAVSTPSSPAIEVQPITFTDFNTTPAPLKPYISDLAKLGILTPAANPKPGATSQPLLKPNQNITRREFARWLVNSNNLLNRDRAPYQVRPAVETAEPAFKDISRKDPDFAIIQGLAEAGIIPSRLSGDGNTNATFRPNEPLTRETLLQWKVPMDVRQSLPNANIENVKQTWGFQDASKINGAALKAVLADYQNGDQANIRRAFGYTTLFQPKKPVTRAEAAASLWYFGYQGEGRSAQQALQPPSSPETATEPSPQTSPTEPSAP</sequence>
<gene>
    <name evidence="4" type="ORF">ENR64_01970</name>
</gene>
<feature type="compositionally biased region" description="Low complexity" evidence="1">
    <location>
        <begin position="346"/>
        <end position="364"/>
    </location>
</feature>
<dbReference type="PANTHER" id="PTHR33740:SF3">
    <property type="entry name" value="GPI-ANCHORED ADHESIN-LIKE PROTEIN"/>
    <property type="match status" value="1"/>
</dbReference>
<feature type="chain" id="PRO_5027649074" evidence="2">
    <location>
        <begin position="25"/>
        <end position="364"/>
    </location>
</feature>
<proteinExistence type="predicted"/>
<keyword evidence="2" id="KW-0732">Signal</keyword>
<feature type="region of interest" description="Disordered" evidence="1">
    <location>
        <begin position="335"/>
        <end position="364"/>
    </location>
</feature>
<feature type="compositionally biased region" description="Low complexity" evidence="1">
    <location>
        <begin position="60"/>
        <end position="76"/>
    </location>
</feature>
<name>A0A7C3PC59_9CYAN</name>
<feature type="compositionally biased region" description="Polar residues" evidence="1">
    <location>
        <begin position="83"/>
        <end position="107"/>
    </location>
</feature>
<dbReference type="EMBL" id="DSRU01000028">
    <property type="protein sequence ID" value="HFM96534.1"/>
    <property type="molecule type" value="Genomic_DNA"/>
</dbReference>
<dbReference type="AlphaFoldDB" id="A0A7C3PC59"/>
<comment type="caution">
    <text evidence="4">The sequence shown here is derived from an EMBL/GenBank/DDBJ whole genome shotgun (WGS) entry which is preliminary data.</text>
</comment>
<dbReference type="PANTHER" id="PTHR33740">
    <property type="entry name" value="GPI-ANCHORED ADHESIN-LIKE PROTEIN"/>
    <property type="match status" value="1"/>
</dbReference>
<feature type="domain" description="SLH" evidence="3">
    <location>
        <begin position="115"/>
        <end position="186"/>
    </location>
</feature>
<evidence type="ECO:0000259" key="3">
    <source>
        <dbReference type="PROSITE" id="PS51272"/>
    </source>
</evidence>
<dbReference type="PROSITE" id="PS51272">
    <property type="entry name" value="SLH"/>
    <property type="match status" value="2"/>
</dbReference>
<dbReference type="Pfam" id="PF00395">
    <property type="entry name" value="SLH"/>
    <property type="match status" value="3"/>
</dbReference>